<evidence type="ECO:0000313" key="5">
    <source>
        <dbReference type="Proteomes" id="UP000624404"/>
    </source>
</evidence>
<dbReference type="SMART" id="SM00830">
    <property type="entry name" value="CM_2"/>
    <property type="match status" value="1"/>
</dbReference>
<dbReference type="InterPro" id="IPR051331">
    <property type="entry name" value="Chorismate_mutase-related"/>
</dbReference>
<evidence type="ECO:0000313" key="4">
    <source>
        <dbReference type="EMBL" id="CAD6442387.1"/>
    </source>
</evidence>
<sequence>MKFITISQALLLAFSPLVISATTPTQVSDPASVCYNSPVPTPSPTNTNRTIPWGTPSYTLPNGTKCCDSLDQVRAGINDINAQLVNLLAQRAAYVREATRFKATLGSVNVPSRNQEVIDGAVALANQTVPRLPEVIARGVFEAIINESVPFEECVWAISS</sequence>
<dbReference type="GO" id="GO:0046417">
    <property type="term" value="P:chorismate metabolic process"/>
    <property type="evidence" value="ECO:0007669"/>
    <property type="project" value="InterPro"/>
</dbReference>
<organism evidence="4 5">
    <name type="scientific">Sclerotinia trifoliorum</name>
    <dbReference type="NCBI Taxonomy" id="28548"/>
    <lineage>
        <taxon>Eukaryota</taxon>
        <taxon>Fungi</taxon>
        <taxon>Dikarya</taxon>
        <taxon>Ascomycota</taxon>
        <taxon>Pezizomycotina</taxon>
        <taxon>Leotiomycetes</taxon>
        <taxon>Helotiales</taxon>
        <taxon>Sclerotiniaceae</taxon>
        <taxon>Sclerotinia</taxon>
    </lineage>
</organism>
<gene>
    <name evidence="4" type="ORF">SCLTRI_LOCUS2179</name>
</gene>
<dbReference type="EMBL" id="CAJHIA010000008">
    <property type="protein sequence ID" value="CAD6442387.1"/>
    <property type="molecule type" value="Genomic_DNA"/>
</dbReference>
<protein>
    <submittedName>
        <fullName evidence="4">A9cb6521-13e0-4d68-9713-e9729130efb2-CDS</fullName>
    </submittedName>
</protein>
<feature type="domain" description="Chorismate mutase" evidence="3">
    <location>
        <begin position="64"/>
        <end position="156"/>
    </location>
</feature>
<evidence type="ECO:0000256" key="2">
    <source>
        <dbReference type="SAM" id="SignalP"/>
    </source>
</evidence>
<name>A0A8H2VQ38_9HELO</name>
<proteinExistence type="predicted"/>
<dbReference type="InterPro" id="IPR002701">
    <property type="entry name" value="CM_II_prokaryot"/>
</dbReference>
<dbReference type="PANTHER" id="PTHR38041">
    <property type="entry name" value="CHORISMATE MUTASE"/>
    <property type="match status" value="1"/>
</dbReference>
<evidence type="ECO:0000256" key="1">
    <source>
        <dbReference type="ARBA" id="ARBA00023235"/>
    </source>
</evidence>
<dbReference type="PROSITE" id="PS51168">
    <property type="entry name" value="CHORISMATE_MUT_2"/>
    <property type="match status" value="1"/>
</dbReference>
<dbReference type="Gene3D" id="1.20.59.10">
    <property type="entry name" value="Chorismate mutase"/>
    <property type="match status" value="1"/>
</dbReference>
<dbReference type="GO" id="GO:0004106">
    <property type="term" value="F:chorismate mutase activity"/>
    <property type="evidence" value="ECO:0007669"/>
    <property type="project" value="InterPro"/>
</dbReference>
<feature type="chain" id="PRO_5034921954" evidence="2">
    <location>
        <begin position="21"/>
        <end position="160"/>
    </location>
</feature>
<dbReference type="InterPro" id="IPR036979">
    <property type="entry name" value="CM_dom_sf"/>
</dbReference>
<keyword evidence="1" id="KW-0413">Isomerase</keyword>
<dbReference type="InterPro" id="IPR036263">
    <property type="entry name" value="Chorismate_II_sf"/>
</dbReference>
<dbReference type="Proteomes" id="UP000624404">
    <property type="component" value="Unassembled WGS sequence"/>
</dbReference>
<reference evidence="4" key="1">
    <citation type="submission" date="2020-10" db="EMBL/GenBank/DDBJ databases">
        <authorList>
            <person name="Kusch S."/>
        </authorList>
    </citation>
    <scope>NUCLEOTIDE SEQUENCE</scope>
    <source>
        <strain evidence="4">SwB9</strain>
    </source>
</reference>
<keyword evidence="5" id="KW-1185">Reference proteome</keyword>
<evidence type="ECO:0000259" key="3">
    <source>
        <dbReference type="PROSITE" id="PS51168"/>
    </source>
</evidence>
<dbReference type="AlphaFoldDB" id="A0A8H2VQ38"/>
<dbReference type="SUPFAM" id="SSF48600">
    <property type="entry name" value="Chorismate mutase II"/>
    <property type="match status" value="1"/>
</dbReference>
<dbReference type="Pfam" id="PF01817">
    <property type="entry name" value="CM_2"/>
    <property type="match status" value="1"/>
</dbReference>
<accession>A0A8H2VQ38</accession>
<dbReference type="GO" id="GO:0009697">
    <property type="term" value="P:salicylic acid biosynthetic process"/>
    <property type="evidence" value="ECO:0007669"/>
    <property type="project" value="TreeGrafter"/>
</dbReference>
<keyword evidence="2" id="KW-0732">Signal</keyword>
<dbReference type="OrthoDB" id="2843337at2759"/>
<dbReference type="PANTHER" id="PTHR38041:SF1">
    <property type="entry name" value="CHORISMATE MUTASE"/>
    <property type="match status" value="1"/>
</dbReference>
<feature type="signal peptide" evidence="2">
    <location>
        <begin position="1"/>
        <end position="20"/>
    </location>
</feature>
<comment type="caution">
    <text evidence="4">The sequence shown here is derived from an EMBL/GenBank/DDBJ whole genome shotgun (WGS) entry which is preliminary data.</text>
</comment>